<dbReference type="Pfam" id="PF13692">
    <property type="entry name" value="Glyco_trans_1_4"/>
    <property type="match status" value="1"/>
</dbReference>
<dbReference type="GO" id="GO:1901137">
    <property type="term" value="P:carbohydrate derivative biosynthetic process"/>
    <property type="evidence" value="ECO:0007669"/>
    <property type="project" value="UniProtKB-ARBA"/>
</dbReference>
<sequence>MAHNRYRQAQPSGENTIVDAEIAQLTAAGVEVLPFLRSSDEIPTMPKTAKALLPISPIYAPRAQQELARLLTEHRPDALHLHNPYPLLSPWVVRTAHRHGVPVVQTVHNYRQVCSSGVYFRDGAICQDCKGRTFGVPAIRNRCYRGSAVQSALMATTLAVHRPTWRSVDRFIALTSQIATHLREYGIPADRIVVKPNGIPDPGRPAPLGEGFFFLGRLSPEKGLGVLLDAWRRHPDGALGPLRIAGDGELRHLAEAAAAERADVTYLGSLDRDGVRATMAQSAVVIAASLWHDVLPTVVIEAMASGRPVLGTDLGGIPYLVGADDPTGAVGWVVPADPAAMAAALPVAAAGAAALSAPARLRYERTFHPDVVTKRLIDVYAGLRGGAPS</sequence>
<dbReference type="CDD" id="cd03801">
    <property type="entry name" value="GT4_PimA-like"/>
    <property type="match status" value="1"/>
</dbReference>
<keyword evidence="2 4" id="KW-0808">Transferase</keyword>
<gene>
    <name evidence="4" type="ORF">GA0070616_2492</name>
</gene>
<dbReference type="PANTHER" id="PTHR45947">
    <property type="entry name" value="SULFOQUINOVOSYL TRANSFERASE SQD2"/>
    <property type="match status" value="1"/>
</dbReference>
<dbReference type="EMBL" id="FMHT01000003">
    <property type="protein sequence ID" value="SCL22206.1"/>
    <property type="molecule type" value="Genomic_DNA"/>
</dbReference>
<accession>A0A1C6RYA7</accession>
<evidence type="ECO:0000313" key="4">
    <source>
        <dbReference type="EMBL" id="SCL22206.1"/>
    </source>
</evidence>
<protein>
    <submittedName>
        <fullName evidence="4">Glycosyltransferase involved in cell wall bisynthesis</fullName>
    </submittedName>
</protein>
<proteinExistence type="predicted"/>
<dbReference type="Gene3D" id="3.40.50.2000">
    <property type="entry name" value="Glycogen Phosphorylase B"/>
    <property type="match status" value="2"/>
</dbReference>
<keyword evidence="5" id="KW-1185">Reference proteome</keyword>
<feature type="domain" description="Glycosyltransferase subfamily 4-like N-terminal" evidence="3">
    <location>
        <begin position="23"/>
        <end position="198"/>
    </location>
</feature>
<dbReference type="InterPro" id="IPR050194">
    <property type="entry name" value="Glycosyltransferase_grp1"/>
</dbReference>
<reference evidence="4 5" key="1">
    <citation type="submission" date="2016-06" db="EMBL/GenBank/DDBJ databases">
        <authorList>
            <person name="Kjaerup R.B."/>
            <person name="Dalgaard T.S."/>
            <person name="Juul-Madsen H.R."/>
        </authorList>
    </citation>
    <scope>NUCLEOTIDE SEQUENCE [LARGE SCALE GENOMIC DNA]</scope>
    <source>
        <strain evidence="4 5">DSM 43818</strain>
    </source>
</reference>
<keyword evidence="1" id="KW-0328">Glycosyltransferase</keyword>
<dbReference type="Proteomes" id="UP000199699">
    <property type="component" value="Unassembled WGS sequence"/>
</dbReference>
<dbReference type="Pfam" id="PF13579">
    <property type="entry name" value="Glyco_trans_4_4"/>
    <property type="match status" value="1"/>
</dbReference>
<dbReference type="SUPFAM" id="SSF53756">
    <property type="entry name" value="UDP-Glycosyltransferase/glycogen phosphorylase"/>
    <property type="match status" value="1"/>
</dbReference>
<evidence type="ECO:0000259" key="3">
    <source>
        <dbReference type="Pfam" id="PF13579"/>
    </source>
</evidence>
<name>A0A1C6RYA7_9ACTN</name>
<dbReference type="STRING" id="145857.GA0070616_2492"/>
<dbReference type="GO" id="GO:0016757">
    <property type="term" value="F:glycosyltransferase activity"/>
    <property type="evidence" value="ECO:0007669"/>
    <property type="project" value="UniProtKB-KW"/>
</dbReference>
<dbReference type="PANTHER" id="PTHR45947:SF13">
    <property type="entry name" value="TRANSFERASE"/>
    <property type="match status" value="1"/>
</dbReference>
<dbReference type="AlphaFoldDB" id="A0A1C6RYA7"/>
<organism evidence="4 5">
    <name type="scientific">Micromonospora nigra</name>
    <dbReference type="NCBI Taxonomy" id="145857"/>
    <lineage>
        <taxon>Bacteria</taxon>
        <taxon>Bacillati</taxon>
        <taxon>Actinomycetota</taxon>
        <taxon>Actinomycetes</taxon>
        <taxon>Micromonosporales</taxon>
        <taxon>Micromonosporaceae</taxon>
        <taxon>Micromonospora</taxon>
    </lineage>
</organism>
<evidence type="ECO:0000313" key="5">
    <source>
        <dbReference type="Proteomes" id="UP000199699"/>
    </source>
</evidence>
<evidence type="ECO:0000256" key="1">
    <source>
        <dbReference type="ARBA" id="ARBA00022676"/>
    </source>
</evidence>
<dbReference type="InterPro" id="IPR028098">
    <property type="entry name" value="Glyco_trans_4-like_N"/>
</dbReference>
<evidence type="ECO:0000256" key="2">
    <source>
        <dbReference type="ARBA" id="ARBA00022679"/>
    </source>
</evidence>